<name>A0A0F9JYW0_9ZZZZ</name>
<organism evidence="1">
    <name type="scientific">marine sediment metagenome</name>
    <dbReference type="NCBI Taxonomy" id="412755"/>
    <lineage>
        <taxon>unclassified sequences</taxon>
        <taxon>metagenomes</taxon>
        <taxon>ecological metagenomes</taxon>
    </lineage>
</organism>
<evidence type="ECO:0000313" key="1">
    <source>
        <dbReference type="EMBL" id="KKM15053.1"/>
    </source>
</evidence>
<reference evidence="1" key="1">
    <citation type="journal article" date="2015" name="Nature">
        <title>Complex archaea that bridge the gap between prokaryotes and eukaryotes.</title>
        <authorList>
            <person name="Spang A."/>
            <person name="Saw J.H."/>
            <person name="Jorgensen S.L."/>
            <person name="Zaremba-Niedzwiedzka K."/>
            <person name="Martijn J."/>
            <person name="Lind A.E."/>
            <person name="van Eijk R."/>
            <person name="Schleper C."/>
            <person name="Guy L."/>
            <person name="Ettema T.J."/>
        </authorList>
    </citation>
    <scope>NUCLEOTIDE SEQUENCE</scope>
</reference>
<dbReference type="EMBL" id="LAZR01015001">
    <property type="protein sequence ID" value="KKM15053.1"/>
    <property type="molecule type" value="Genomic_DNA"/>
</dbReference>
<evidence type="ECO:0008006" key="2">
    <source>
        <dbReference type="Google" id="ProtNLM"/>
    </source>
</evidence>
<proteinExistence type="predicted"/>
<accession>A0A0F9JYW0</accession>
<dbReference type="AlphaFoldDB" id="A0A0F9JYW0"/>
<gene>
    <name evidence="1" type="ORF">LCGC14_1699940</name>
</gene>
<protein>
    <recommendedName>
        <fullName evidence="2">Double zinc ribbon domain-containing protein</fullName>
    </recommendedName>
</protein>
<comment type="caution">
    <text evidence="1">The sequence shown here is derived from an EMBL/GenBank/DDBJ whole genome shotgun (WGS) entry which is preliminary data.</text>
</comment>
<sequence>MATLDREDFTRNVGLQAMRNSWRAGHEHFDQDRFGIYPVSLAFAEAEARPGGSVGSLRKTCELCGGASRNDPCDDCYAKFREVLEPGWGFGLATKFCVVCFNDADESGKLCALCRRLLSGHAGV</sequence>